<proteinExistence type="predicted"/>
<dbReference type="RefSeq" id="WP_188773930.1">
    <property type="nucleotide sequence ID" value="NZ_BMMB01000001.1"/>
</dbReference>
<evidence type="ECO:0000313" key="1">
    <source>
        <dbReference type="EMBL" id="MDR6244538.1"/>
    </source>
</evidence>
<sequence length="228" mass="25551">MHNQSVLHKPQAMMFDMDGTLFETETVLLPAYHRTFEQLRSEGLYEGETPPESIILGSLGMLLEDIWARVMPGASRQTVDRANELLLELQLQFMEEGLSRLYPHVEETLETLHAQGVRLFIASNGLEGYVKGITRVHQLDRLLDGVYSAGEYQTETKTELVRLLMEQHGLQSAWMVGDRSSDMEAGKGNGQPVIGCRYADFGDDSELAGADVIITSFEQLLDVFNKAK</sequence>
<reference evidence="1 2" key="1">
    <citation type="submission" date="2023-07" db="EMBL/GenBank/DDBJ databases">
        <title>Genomic Encyclopedia of Type Strains, Phase IV (KMG-IV): sequencing the most valuable type-strain genomes for metagenomic binning, comparative biology and taxonomic classification.</title>
        <authorList>
            <person name="Goeker M."/>
        </authorList>
    </citation>
    <scope>NUCLEOTIDE SEQUENCE [LARGE SCALE GENOMIC DNA]</scope>
    <source>
        <strain evidence="1 2">DSM 22170</strain>
    </source>
</reference>
<dbReference type="Proteomes" id="UP001185028">
    <property type="component" value="Unassembled WGS sequence"/>
</dbReference>
<dbReference type="SFLD" id="SFLDS00003">
    <property type="entry name" value="Haloacid_Dehalogenase"/>
    <property type="match status" value="1"/>
</dbReference>
<dbReference type="Gene3D" id="3.40.50.1000">
    <property type="entry name" value="HAD superfamily/HAD-like"/>
    <property type="match status" value="1"/>
</dbReference>
<dbReference type="Pfam" id="PF13419">
    <property type="entry name" value="HAD_2"/>
    <property type="match status" value="1"/>
</dbReference>
<evidence type="ECO:0000313" key="2">
    <source>
        <dbReference type="Proteomes" id="UP001185028"/>
    </source>
</evidence>
<dbReference type="InterPro" id="IPR023198">
    <property type="entry name" value="PGP-like_dom2"/>
</dbReference>
<gene>
    <name evidence="1" type="ORF">JOC58_002431</name>
</gene>
<dbReference type="SUPFAM" id="SSF56784">
    <property type="entry name" value="HAD-like"/>
    <property type="match status" value="1"/>
</dbReference>
<dbReference type="PANTHER" id="PTHR43434">
    <property type="entry name" value="PHOSPHOGLYCOLATE PHOSPHATASE"/>
    <property type="match status" value="1"/>
</dbReference>
<dbReference type="EMBL" id="JAVDQH010000008">
    <property type="protein sequence ID" value="MDR6244538.1"/>
    <property type="molecule type" value="Genomic_DNA"/>
</dbReference>
<dbReference type="InterPro" id="IPR050155">
    <property type="entry name" value="HAD-like_hydrolase_sf"/>
</dbReference>
<keyword evidence="2" id="KW-1185">Reference proteome</keyword>
<dbReference type="PANTHER" id="PTHR43434:SF1">
    <property type="entry name" value="PHOSPHOGLYCOLATE PHOSPHATASE"/>
    <property type="match status" value="1"/>
</dbReference>
<dbReference type="SFLD" id="SFLDG01129">
    <property type="entry name" value="C1.5:_HAD__Beta-PGM__Phosphata"/>
    <property type="match status" value="1"/>
</dbReference>
<dbReference type="Gene3D" id="1.10.150.240">
    <property type="entry name" value="Putative phosphatase, domain 2"/>
    <property type="match status" value="1"/>
</dbReference>
<organism evidence="1 2">
    <name type="scientific">Paenibacillus hunanensis</name>
    <dbReference type="NCBI Taxonomy" id="539262"/>
    <lineage>
        <taxon>Bacteria</taxon>
        <taxon>Bacillati</taxon>
        <taxon>Bacillota</taxon>
        <taxon>Bacilli</taxon>
        <taxon>Bacillales</taxon>
        <taxon>Paenibacillaceae</taxon>
        <taxon>Paenibacillus</taxon>
    </lineage>
</organism>
<comment type="caution">
    <text evidence="1">The sequence shown here is derived from an EMBL/GenBank/DDBJ whole genome shotgun (WGS) entry which is preliminary data.</text>
</comment>
<protein>
    <submittedName>
        <fullName evidence="1">Phosphoglycolate phosphatase-like HAD superfamily hydrolase</fullName>
    </submittedName>
</protein>
<accession>A0ABU1J230</accession>
<dbReference type="InterPro" id="IPR023214">
    <property type="entry name" value="HAD_sf"/>
</dbReference>
<name>A0ABU1J230_9BACL</name>
<dbReference type="InterPro" id="IPR036412">
    <property type="entry name" value="HAD-like_sf"/>
</dbReference>
<dbReference type="InterPro" id="IPR041492">
    <property type="entry name" value="HAD_2"/>
</dbReference>